<dbReference type="InterPro" id="IPR019775">
    <property type="entry name" value="WD40_repeat_CS"/>
</dbReference>
<dbReference type="SMART" id="SM00320">
    <property type="entry name" value="WD40"/>
    <property type="match status" value="13"/>
</dbReference>
<accession>A0A0D0CJL5</accession>
<feature type="domain" description="Bulb-type lectin" evidence="4">
    <location>
        <begin position="836"/>
        <end position="970"/>
    </location>
</feature>
<organism evidence="5 6">
    <name type="scientific">Collybiopsis luxurians FD-317 M1</name>
    <dbReference type="NCBI Taxonomy" id="944289"/>
    <lineage>
        <taxon>Eukaryota</taxon>
        <taxon>Fungi</taxon>
        <taxon>Dikarya</taxon>
        <taxon>Basidiomycota</taxon>
        <taxon>Agaricomycotina</taxon>
        <taxon>Agaricomycetes</taxon>
        <taxon>Agaricomycetidae</taxon>
        <taxon>Agaricales</taxon>
        <taxon>Marasmiineae</taxon>
        <taxon>Omphalotaceae</taxon>
        <taxon>Collybiopsis</taxon>
        <taxon>Collybiopsis luxurians</taxon>
    </lineage>
</organism>
<dbReference type="InterPro" id="IPR015943">
    <property type="entry name" value="WD40/YVTN_repeat-like_dom_sf"/>
</dbReference>
<dbReference type="HOGENOM" id="CLU_000288_6_3_1"/>
<keyword evidence="2" id="KW-0677">Repeat</keyword>
<keyword evidence="6" id="KW-1185">Reference proteome</keyword>
<proteinExistence type="predicted"/>
<gene>
    <name evidence="5" type="ORF">GYMLUDRAFT_141365</name>
</gene>
<feature type="repeat" description="WD" evidence="3">
    <location>
        <begin position="894"/>
        <end position="935"/>
    </location>
</feature>
<evidence type="ECO:0000256" key="1">
    <source>
        <dbReference type="ARBA" id="ARBA00022574"/>
    </source>
</evidence>
<feature type="repeat" description="WD" evidence="3">
    <location>
        <begin position="601"/>
        <end position="636"/>
    </location>
</feature>
<dbReference type="PANTHER" id="PTHR44129">
    <property type="entry name" value="WD REPEAT-CONTAINING PROTEIN POP1"/>
    <property type="match status" value="1"/>
</dbReference>
<keyword evidence="1 3" id="KW-0853">WD repeat</keyword>
<feature type="repeat" description="WD" evidence="3">
    <location>
        <begin position="937"/>
        <end position="969"/>
    </location>
</feature>
<protein>
    <recommendedName>
        <fullName evidence="4">Bulb-type lectin domain-containing protein</fullName>
    </recommendedName>
</protein>
<dbReference type="InterPro" id="IPR036322">
    <property type="entry name" value="WD40_repeat_dom_sf"/>
</dbReference>
<feature type="repeat" description="WD" evidence="3">
    <location>
        <begin position="765"/>
        <end position="806"/>
    </location>
</feature>
<feature type="repeat" description="WD" evidence="3">
    <location>
        <begin position="515"/>
        <end position="556"/>
    </location>
</feature>
<feature type="repeat" description="WD" evidence="3">
    <location>
        <begin position="558"/>
        <end position="599"/>
    </location>
</feature>
<dbReference type="Proteomes" id="UP000053593">
    <property type="component" value="Unassembled WGS sequence"/>
</dbReference>
<dbReference type="PROSITE" id="PS00678">
    <property type="entry name" value="WD_REPEATS_1"/>
    <property type="match status" value="11"/>
</dbReference>
<name>A0A0D0CJL5_9AGAR</name>
<feature type="repeat" description="WD" evidence="3">
    <location>
        <begin position="438"/>
        <end position="470"/>
    </location>
</feature>
<dbReference type="EMBL" id="KN834784">
    <property type="protein sequence ID" value="KIK58572.1"/>
    <property type="molecule type" value="Genomic_DNA"/>
</dbReference>
<evidence type="ECO:0000313" key="6">
    <source>
        <dbReference type="Proteomes" id="UP000053593"/>
    </source>
</evidence>
<dbReference type="PRINTS" id="PR00320">
    <property type="entry name" value="GPROTEINBRPT"/>
</dbReference>
<dbReference type="Gene3D" id="2.130.10.10">
    <property type="entry name" value="YVTN repeat-like/Quinoprotein amine dehydrogenase"/>
    <property type="match status" value="8"/>
</dbReference>
<feature type="repeat" description="WD" evidence="3">
    <location>
        <begin position="472"/>
        <end position="513"/>
    </location>
</feature>
<evidence type="ECO:0000256" key="2">
    <source>
        <dbReference type="ARBA" id="ARBA00022737"/>
    </source>
</evidence>
<feature type="repeat" description="WD" evidence="3">
    <location>
        <begin position="722"/>
        <end position="763"/>
    </location>
</feature>
<dbReference type="InterPro" id="IPR020472">
    <property type="entry name" value="WD40_PAC1"/>
</dbReference>
<feature type="repeat" description="WD" evidence="3">
    <location>
        <begin position="663"/>
        <end position="685"/>
    </location>
</feature>
<dbReference type="InterPro" id="IPR050349">
    <property type="entry name" value="WD_LIS1/nudF_dynein_reg"/>
</dbReference>
<feature type="repeat" description="WD" evidence="3">
    <location>
        <begin position="688"/>
        <end position="720"/>
    </location>
</feature>
<feature type="repeat" description="WD" evidence="3">
    <location>
        <begin position="637"/>
        <end position="662"/>
    </location>
</feature>
<evidence type="ECO:0000259" key="4">
    <source>
        <dbReference type="PROSITE" id="PS50927"/>
    </source>
</evidence>
<dbReference type="InterPro" id="IPR001480">
    <property type="entry name" value="Bulb-type_lectin_dom"/>
</dbReference>
<reference evidence="5 6" key="1">
    <citation type="submission" date="2014-04" db="EMBL/GenBank/DDBJ databases">
        <title>Evolutionary Origins and Diversification of the Mycorrhizal Mutualists.</title>
        <authorList>
            <consortium name="DOE Joint Genome Institute"/>
            <consortium name="Mycorrhizal Genomics Consortium"/>
            <person name="Kohler A."/>
            <person name="Kuo A."/>
            <person name="Nagy L.G."/>
            <person name="Floudas D."/>
            <person name="Copeland A."/>
            <person name="Barry K.W."/>
            <person name="Cichocki N."/>
            <person name="Veneault-Fourrey C."/>
            <person name="LaButti K."/>
            <person name="Lindquist E.A."/>
            <person name="Lipzen A."/>
            <person name="Lundell T."/>
            <person name="Morin E."/>
            <person name="Murat C."/>
            <person name="Riley R."/>
            <person name="Ohm R."/>
            <person name="Sun H."/>
            <person name="Tunlid A."/>
            <person name="Henrissat B."/>
            <person name="Grigoriev I.V."/>
            <person name="Hibbett D.S."/>
            <person name="Martin F."/>
        </authorList>
    </citation>
    <scope>NUCLEOTIDE SEQUENCE [LARGE SCALE GENOMIC DNA]</scope>
    <source>
        <strain evidence="5 6">FD-317 M1</strain>
    </source>
</reference>
<feature type="domain" description="Bulb-type lectin" evidence="4">
    <location>
        <begin position="457"/>
        <end position="591"/>
    </location>
</feature>
<sequence>SASKPIIIIIDGLDEWGKPMEQRILLDQLQGHLSKMKWIRVVIMSRPNSEIQKTMTNKKHIQSFDLSVGYTAHQDIETFFRERFADLDDGEISKSDINNLISKADGLFIWANTAMEFIESGMDMATNIQVVLQQKGHESEIEHPHARLFDLYGEVLKQYFTNRQSQYQCQLIVGSIISAYEPLTMAALGTMLQIGSNVTYAVVKKVIDVLKAVLYLNDGKVYYHLSLAEFLISEQCPVEFKMKTALQHQNLAKVCMKVLTTELKFNMCNLETSSILNHEIRDLEKRIGQNISSQLQYSAQWWAHHVKNAEATDSIDNGLKEFTSSCQLIFWLECMSLIGKVNKIRVITSKIKKWAGERKDPNLMRGMQELEKFVNVFFVALNESTPHLYVSGCALLPSGSALRKIIHCEQFVKVRRGGDGVTWEKILHVIDIEQRASSVAYSPDGQYVVSGSKDKTVRIWNAETGLQVGEPLKGHTQAVISVAYSPDGQYIVSGSWDMTVRIWNAETGQQVGEPLKGHIDEVTSVAYSPNGQYVLSGSKDKTVRIWNAKTGLQVGEPLKGHTQGVTSVAYTPDGQYVVSGSSDKTVRIWNAETGWQVGEPLKGHTQVVISVAYSPDGQYVLSGSKDKTVRIWNAETVAYSPDGQYVVSGSSDRTVRIWNAETVVYSPDGLYVVSGSWDKTVRIWNAETVAYSSDGQYVVSGSSDKTVRIWNAETGWQVGEPLKGHTQAVIAVAYSPDGQYVVSGSWDKTLIIWNAETGLKVGEQLKGHTHVVTSVAYSLDGQYVVSGSFDKTVRIWNAETGQQVGEPLKGHTNEVTSVAYSPDGQYVVSGSSDRTVRIWNAETGLQVGEPLKGHTQAVMSMAYSPDGQYVLSGSWDKTVRIWSAETSQQVGEPLKGHTQAVISAAYSPDGQYVVSGSWDKTVRIWNTETGQQVGEPLKGHTQAVISVAYSPDGQYVVSGSSDRTVRIWNAELGLQVGEPLKGHTNLV</sequence>
<feature type="non-terminal residue" evidence="5">
    <location>
        <position position="987"/>
    </location>
</feature>
<feature type="non-terminal residue" evidence="5">
    <location>
        <position position="1"/>
    </location>
</feature>
<evidence type="ECO:0000313" key="5">
    <source>
        <dbReference type="EMBL" id="KIK58572.1"/>
    </source>
</evidence>
<dbReference type="PROSITE" id="PS50927">
    <property type="entry name" value="BULB_LECTIN"/>
    <property type="match status" value="2"/>
</dbReference>
<evidence type="ECO:0000256" key="3">
    <source>
        <dbReference type="PROSITE-ProRule" id="PRU00221"/>
    </source>
</evidence>
<dbReference type="Pfam" id="PF00400">
    <property type="entry name" value="WD40"/>
    <property type="match status" value="14"/>
</dbReference>
<dbReference type="AlphaFoldDB" id="A0A0D0CJL5"/>
<dbReference type="OrthoDB" id="538223at2759"/>
<dbReference type="CDD" id="cd00200">
    <property type="entry name" value="WD40"/>
    <property type="match status" value="2"/>
</dbReference>
<dbReference type="PROSITE" id="PS50294">
    <property type="entry name" value="WD_REPEATS_REGION"/>
    <property type="match status" value="13"/>
</dbReference>
<dbReference type="InterPro" id="IPR001680">
    <property type="entry name" value="WD40_rpt"/>
</dbReference>
<dbReference type="PROSITE" id="PS50082">
    <property type="entry name" value="WD_REPEATS_2"/>
    <property type="match status" value="14"/>
</dbReference>
<feature type="repeat" description="WD" evidence="3">
    <location>
        <begin position="851"/>
        <end position="892"/>
    </location>
</feature>
<dbReference type="SUPFAM" id="SSF50978">
    <property type="entry name" value="WD40 repeat-like"/>
    <property type="match status" value="2"/>
</dbReference>
<feature type="repeat" description="WD" evidence="3">
    <location>
        <begin position="808"/>
        <end position="849"/>
    </location>
</feature>